<name>A0AAV3PRH2_LITER</name>
<protein>
    <recommendedName>
        <fullName evidence="2">Alpha/beta hydrolase fold-3 domain-containing protein</fullName>
    </recommendedName>
</protein>
<comment type="caution">
    <text evidence="3">The sequence shown here is derived from an EMBL/GenBank/DDBJ whole genome shotgun (WGS) entry which is preliminary data.</text>
</comment>
<dbReference type="Gene3D" id="3.40.50.1820">
    <property type="entry name" value="alpha/beta hydrolase"/>
    <property type="match status" value="1"/>
</dbReference>
<dbReference type="SUPFAM" id="SSF53474">
    <property type="entry name" value="alpha/beta-Hydrolases"/>
    <property type="match status" value="1"/>
</dbReference>
<evidence type="ECO:0000313" key="3">
    <source>
        <dbReference type="EMBL" id="GAA0153840.1"/>
    </source>
</evidence>
<dbReference type="EMBL" id="BAABME010002263">
    <property type="protein sequence ID" value="GAA0153840.1"/>
    <property type="molecule type" value="Genomic_DNA"/>
</dbReference>
<comment type="similarity">
    <text evidence="1">Belongs to the 'GDXG' lipolytic enzyme family.</text>
</comment>
<dbReference type="InterPro" id="IPR013094">
    <property type="entry name" value="AB_hydrolase_3"/>
</dbReference>
<dbReference type="Pfam" id="PF07859">
    <property type="entry name" value="Abhydrolase_3"/>
    <property type="match status" value="1"/>
</dbReference>
<gene>
    <name evidence="3" type="ORF">LIER_11985</name>
</gene>
<keyword evidence="4" id="KW-1185">Reference proteome</keyword>
<evidence type="ECO:0000256" key="1">
    <source>
        <dbReference type="ARBA" id="ARBA00010515"/>
    </source>
</evidence>
<proteinExistence type="inferred from homology"/>
<evidence type="ECO:0000313" key="4">
    <source>
        <dbReference type="Proteomes" id="UP001454036"/>
    </source>
</evidence>
<dbReference type="GO" id="GO:0016787">
    <property type="term" value="F:hydrolase activity"/>
    <property type="evidence" value="ECO:0007669"/>
    <property type="project" value="InterPro"/>
</dbReference>
<dbReference type="AlphaFoldDB" id="A0AAV3PRH2"/>
<evidence type="ECO:0000259" key="2">
    <source>
        <dbReference type="Pfam" id="PF07859"/>
    </source>
</evidence>
<organism evidence="3 4">
    <name type="scientific">Lithospermum erythrorhizon</name>
    <name type="common">Purple gromwell</name>
    <name type="synonym">Lithospermum officinale var. erythrorhizon</name>
    <dbReference type="NCBI Taxonomy" id="34254"/>
    <lineage>
        <taxon>Eukaryota</taxon>
        <taxon>Viridiplantae</taxon>
        <taxon>Streptophyta</taxon>
        <taxon>Embryophyta</taxon>
        <taxon>Tracheophyta</taxon>
        <taxon>Spermatophyta</taxon>
        <taxon>Magnoliopsida</taxon>
        <taxon>eudicotyledons</taxon>
        <taxon>Gunneridae</taxon>
        <taxon>Pentapetalae</taxon>
        <taxon>asterids</taxon>
        <taxon>lamiids</taxon>
        <taxon>Boraginales</taxon>
        <taxon>Boraginaceae</taxon>
        <taxon>Boraginoideae</taxon>
        <taxon>Lithospermeae</taxon>
        <taxon>Lithospermum</taxon>
    </lineage>
</organism>
<dbReference type="InterPro" id="IPR029058">
    <property type="entry name" value="AB_hydrolase_fold"/>
</dbReference>
<reference evidence="3 4" key="1">
    <citation type="submission" date="2024-01" db="EMBL/GenBank/DDBJ databases">
        <title>The complete chloroplast genome sequence of Lithospermum erythrorhizon: insights into the phylogenetic relationship among Boraginaceae species and the maternal lineages of purple gromwells.</title>
        <authorList>
            <person name="Okada T."/>
            <person name="Watanabe K."/>
        </authorList>
    </citation>
    <scope>NUCLEOTIDE SEQUENCE [LARGE SCALE GENOMIC DNA]</scope>
</reference>
<sequence>MAGKRENLSFLGENIAASNPSFAEDGVTTKDIDPLTLLSLRIFLPDSVVNKDLRFMKNGDLGYRLASESRYPAAFEDGVKALNWLQKQAIEVGWFGRIISMGLDLYI</sequence>
<feature type="domain" description="Alpha/beta hydrolase fold-3" evidence="2">
    <location>
        <begin position="62"/>
        <end position="93"/>
    </location>
</feature>
<accession>A0AAV3PRH2</accession>
<dbReference type="Proteomes" id="UP001454036">
    <property type="component" value="Unassembled WGS sequence"/>
</dbReference>